<keyword evidence="3" id="KW-0732">Signal</keyword>
<dbReference type="GO" id="GO:0016020">
    <property type="term" value="C:membrane"/>
    <property type="evidence" value="ECO:0007669"/>
    <property type="project" value="UniProtKB-SubCell"/>
</dbReference>
<feature type="non-terminal residue" evidence="8">
    <location>
        <position position="1"/>
    </location>
</feature>
<protein>
    <recommendedName>
        <fullName evidence="7">GOST seven transmembrane domain-containing protein</fullName>
    </recommendedName>
</protein>
<dbReference type="AlphaFoldDB" id="A0ABC8SK34"/>
<dbReference type="PANTHER" id="PTHR21229:SF55">
    <property type="entry name" value="EXPRESSED PROTEIN-RELATED"/>
    <property type="match status" value="1"/>
</dbReference>
<dbReference type="Proteomes" id="UP001642360">
    <property type="component" value="Unassembled WGS sequence"/>
</dbReference>
<comment type="caution">
    <text evidence="8">The sequence shown here is derived from an EMBL/GenBank/DDBJ whole genome shotgun (WGS) entry which is preliminary data.</text>
</comment>
<evidence type="ECO:0000313" key="8">
    <source>
        <dbReference type="EMBL" id="CAK9157548.1"/>
    </source>
</evidence>
<dbReference type="EMBL" id="CAUOFW020003023">
    <property type="protein sequence ID" value="CAK9157548.1"/>
    <property type="molecule type" value="Genomic_DNA"/>
</dbReference>
<dbReference type="InterPro" id="IPR053937">
    <property type="entry name" value="GOST_TM"/>
</dbReference>
<feature type="domain" description="GOST seven transmembrane" evidence="7">
    <location>
        <begin position="2"/>
        <end position="76"/>
    </location>
</feature>
<evidence type="ECO:0000256" key="6">
    <source>
        <dbReference type="SAM" id="Phobius"/>
    </source>
</evidence>
<keyword evidence="9" id="KW-1185">Reference proteome</keyword>
<gene>
    <name evidence="8" type="ORF">ILEXP_LOCUS26109</name>
</gene>
<dbReference type="PANTHER" id="PTHR21229">
    <property type="entry name" value="LUNG SEVEN TRANSMEMBRANE RECEPTOR"/>
    <property type="match status" value="1"/>
</dbReference>
<feature type="transmembrane region" description="Helical" evidence="6">
    <location>
        <begin position="49"/>
        <end position="71"/>
    </location>
</feature>
<organism evidence="8 9">
    <name type="scientific">Ilex paraguariensis</name>
    <name type="common">yerba mate</name>
    <dbReference type="NCBI Taxonomy" id="185542"/>
    <lineage>
        <taxon>Eukaryota</taxon>
        <taxon>Viridiplantae</taxon>
        <taxon>Streptophyta</taxon>
        <taxon>Embryophyta</taxon>
        <taxon>Tracheophyta</taxon>
        <taxon>Spermatophyta</taxon>
        <taxon>Magnoliopsida</taxon>
        <taxon>eudicotyledons</taxon>
        <taxon>Gunneridae</taxon>
        <taxon>Pentapetalae</taxon>
        <taxon>asterids</taxon>
        <taxon>campanulids</taxon>
        <taxon>Aquifoliales</taxon>
        <taxon>Aquifoliaceae</taxon>
        <taxon>Ilex</taxon>
    </lineage>
</organism>
<evidence type="ECO:0000256" key="1">
    <source>
        <dbReference type="ARBA" id="ARBA00004141"/>
    </source>
</evidence>
<sequence length="138" mass="15784">IRRSMVKLDLYRKFTNSLAVSVLFSVAWIGYELYFNASDPLSELWRRAWIIPAFWTMLAYILLWVICILWAPSNNPTRYAYSEETGDDLDEEGISLTGAGGKVAAELSTKMERKERKASIAADHLFGLGEDLEEDKRE</sequence>
<feature type="transmembrane region" description="Helical" evidence="6">
    <location>
        <begin position="12"/>
        <end position="29"/>
    </location>
</feature>
<evidence type="ECO:0000256" key="2">
    <source>
        <dbReference type="ARBA" id="ARBA00022692"/>
    </source>
</evidence>
<reference evidence="8 9" key="1">
    <citation type="submission" date="2024-02" db="EMBL/GenBank/DDBJ databases">
        <authorList>
            <person name="Vignale AGUSTIN F."/>
            <person name="Sosa J E."/>
            <person name="Modenutti C."/>
        </authorList>
    </citation>
    <scope>NUCLEOTIDE SEQUENCE [LARGE SCALE GENOMIC DNA]</scope>
</reference>
<evidence type="ECO:0000259" key="7">
    <source>
        <dbReference type="Pfam" id="PF06814"/>
    </source>
</evidence>
<comment type="subcellular location">
    <subcellularLocation>
        <location evidence="1">Membrane</location>
        <topology evidence="1">Multi-pass membrane protein</topology>
    </subcellularLocation>
</comment>
<keyword evidence="4 6" id="KW-1133">Transmembrane helix</keyword>
<keyword evidence="5 6" id="KW-0472">Membrane</keyword>
<dbReference type="Pfam" id="PF06814">
    <property type="entry name" value="GOST_TM"/>
    <property type="match status" value="1"/>
</dbReference>
<evidence type="ECO:0000256" key="4">
    <source>
        <dbReference type="ARBA" id="ARBA00022989"/>
    </source>
</evidence>
<dbReference type="InterPro" id="IPR009637">
    <property type="entry name" value="GPR107/GPR108-like"/>
</dbReference>
<evidence type="ECO:0000256" key="3">
    <source>
        <dbReference type="ARBA" id="ARBA00022729"/>
    </source>
</evidence>
<accession>A0ABC8SK34</accession>
<proteinExistence type="predicted"/>
<name>A0ABC8SK34_9AQUA</name>
<evidence type="ECO:0000256" key="5">
    <source>
        <dbReference type="ARBA" id="ARBA00023136"/>
    </source>
</evidence>
<evidence type="ECO:0000313" key="9">
    <source>
        <dbReference type="Proteomes" id="UP001642360"/>
    </source>
</evidence>
<keyword evidence="2 6" id="KW-0812">Transmembrane</keyword>